<reference evidence="1 2" key="1">
    <citation type="submission" date="2018-02" db="EMBL/GenBank/DDBJ databases">
        <title>Sphingobacterium KA21.</title>
        <authorList>
            <person name="Vasarhelyi B.M."/>
            <person name="Deshmukh S."/>
            <person name="Balint B."/>
            <person name="Kukolya J."/>
        </authorList>
    </citation>
    <scope>NUCLEOTIDE SEQUENCE [LARGE SCALE GENOMIC DNA]</scope>
    <source>
        <strain evidence="1 2">Ka21</strain>
    </source>
</reference>
<gene>
    <name evidence="1" type="ORF">C4F40_03055</name>
</gene>
<name>A0ABR9T3T0_9SPHI</name>
<sequence length="99" mass="10918">MKNSYRTDLAVKLILFITAFFFSANAYRQSDIETFDGSNSTRVPSLNRTVGGVQFNFLVTPDGSGGDFVLFPKYGLSNSPSLALNYIIFLFGVFPSRDG</sequence>
<protein>
    <submittedName>
        <fullName evidence="1">Uncharacterized protein</fullName>
    </submittedName>
</protein>
<organism evidence="1 2">
    <name type="scientific">Sphingobacterium pedocola</name>
    <dbReference type="NCBI Taxonomy" id="2082722"/>
    <lineage>
        <taxon>Bacteria</taxon>
        <taxon>Pseudomonadati</taxon>
        <taxon>Bacteroidota</taxon>
        <taxon>Sphingobacteriia</taxon>
        <taxon>Sphingobacteriales</taxon>
        <taxon>Sphingobacteriaceae</taxon>
        <taxon>Sphingobacterium</taxon>
    </lineage>
</organism>
<accession>A0ABR9T3T0</accession>
<evidence type="ECO:0000313" key="1">
    <source>
        <dbReference type="EMBL" id="MBE8719704.1"/>
    </source>
</evidence>
<keyword evidence="2" id="KW-1185">Reference proteome</keyword>
<dbReference type="Proteomes" id="UP000618319">
    <property type="component" value="Unassembled WGS sequence"/>
</dbReference>
<dbReference type="RefSeq" id="WP_196938598.1">
    <property type="nucleotide sequence ID" value="NZ_MU158689.1"/>
</dbReference>
<evidence type="ECO:0000313" key="2">
    <source>
        <dbReference type="Proteomes" id="UP000618319"/>
    </source>
</evidence>
<dbReference type="EMBL" id="PSKQ01000013">
    <property type="protein sequence ID" value="MBE8719704.1"/>
    <property type="molecule type" value="Genomic_DNA"/>
</dbReference>
<comment type="caution">
    <text evidence="1">The sequence shown here is derived from an EMBL/GenBank/DDBJ whole genome shotgun (WGS) entry which is preliminary data.</text>
</comment>
<proteinExistence type="predicted"/>